<dbReference type="AlphaFoldDB" id="A0A5C5WLS6"/>
<dbReference type="PANTHER" id="PTHR13318">
    <property type="entry name" value="PARTNER OF PAIRED, ISOFORM B-RELATED"/>
    <property type="match status" value="1"/>
</dbReference>
<dbReference type="EMBL" id="SJPI01000002">
    <property type="protein sequence ID" value="TWT50732.1"/>
    <property type="molecule type" value="Genomic_DNA"/>
</dbReference>
<protein>
    <recommendedName>
        <fullName evidence="4">Leucine Rich repeats (2 copies)</fullName>
    </recommendedName>
</protein>
<keyword evidence="1" id="KW-0472">Membrane</keyword>
<reference evidence="2 3" key="1">
    <citation type="submission" date="2019-02" db="EMBL/GenBank/DDBJ databases">
        <title>Deep-cultivation of Planctomycetes and their phenomic and genomic characterization uncovers novel biology.</title>
        <authorList>
            <person name="Wiegand S."/>
            <person name="Jogler M."/>
            <person name="Boedeker C."/>
            <person name="Pinto D."/>
            <person name="Vollmers J."/>
            <person name="Rivas-Marin E."/>
            <person name="Kohn T."/>
            <person name="Peeters S.H."/>
            <person name="Heuer A."/>
            <person name="Rast P."/>
            <person name="Oberbeckmann S."/>
            <person name="Bunk B."/>
            <person name="Jeske O."/>
            <person name="Meyerdierks A."/>
            <person name="Storesund J.E."/>
            <person name="Kallscheuer N."/>
            <person name="Luecker S."/>
            <person name="Lage O.M."/>
            <person name="Pohl T."/>
            <person name="Merkel B.J."/>
            <person name="Hornburger P."/>
            <person name="Mueller R.-W."/>
            <person name="Bruemmer F."/>
            <person name="Labrenz M."/>
            <person name="Spormann A.M."/>
            <person name="Op Den Camp H."/>
            <person name="Overmann J."/>
            <person name="Amann R."/>
            <person name="Jetten M.S.M."/>
            <person name="Mascher T."/>
            <person name="Medema M.H."/>
            <person name="Devos D.P."/>
            <person name="Kaster A.-K."/>
            <person name="Ovreas L."/>
            <person name="Rohde M."/>
            <person name="Galperin M.Y."/>
            <person name="Jogler C."/>
        </authorList>
    </citation>
    <scope>NUCLEOTIDE SEQUENCE [LARGE SCALE GENOMIC DNA]</scope>
    <source>
        <strain evidence="2 3">Pla22</strain>
    </source>
</reference>
<dbReference type="InterPro" id="IPR032675">
    <property type="entry name" value="LRR_dom_sf"/>
</dbReference>
<accession>A0A5C5WLS6</accession>
<keyword evidence="3" id="KW-1185">Reference proteome</keyword>
<evidence type="ECO:0000313" key="3">
    <source>
        <dbReference type="Proteomes" id="UP000316598"/>
    </source>
</evidence>
<name>A0A5C5WLS6_9BACT</name>
<dbReference type="OrthoDB" id="221449at2"/>
<feature type="transmembrane region" description="Helical" evidence="1">
    <location>
        <begin position="9"/>
        <end position="27"/>
    </location>
</feature>
<dbReference type="RefSeq" id="WP_146515910.1">
    <property type="nucleotide sequence ID" value="NZ_SJPI01000002.1"/>
</dbReference>
<dbReference type="Proteomes" id="UP000316598">
    <property type="component" value="Unassembled WGS sequence"/>
</dbReference>
<evidence type="ECO:0008006" key="4">
    <source>
        <dbReference type="Google" id="ProtNLM"/>
    </source>
</evidence>
<feature type="transmembrane region" description="Helical" evidence="1">
    <location>
        <begin position="133"/>
        <end position="153"/>
    </location>
</feature>
<keyword evidence="1" id="KW-1133">Transmembrane helix</keyword>
<dbReference type="GO" id="GO:0031146">
    <property type="term" value="P:SCF-dependent proteasomal ubiquitin-dependent protein catabolic process"/>
    <property type="evidence" value="ECO:0007669"/>
    <property type="project" value="TreeGrafter"/>
</dbReference>
<proteinExistence type="predicted"/>
<feature type="transmembrane region" description="Helical" evidence="1">
    <location>
        <begin position="93"/>
        <end position="113"/>
    </location>
</feature>
<evidence type="ECO:0000313" key="2">
    <source>
        <dbReference type="EMBL" id="TWT50732.1"/>
    </source>
</evidence>
<keyword evidence="1" id="KW-0812">Transmembrane</keyword>
<dbReference type="Gene3D" id="3.80.10.10">
    <property type="entry name" value="Ribonuclease Inhibitor"/>
    <property type="match status" value="3"/>
</dbReference>
<gene>
    <name evidence="2" type="ORF">Pla22_34750</name>
</gene>
<dbReference type="GO" id="GO:0019005">
    <property type="term" value="C:SCF ubiquitin ligase complex"/>
    <property type="evidence" value="ECO:0007669"/>
    <property type="project" value="TreeGrafter"/>
</dbReference>
<comment type="caution">
    <text evidence="2">The sequence shown here is derived from an EMBL/GenBank/DDBJ whole genome shotgun (WGS) entry which is preliminary data.</text>
</comment>
<evidence type="ECO:0000256" key="1">
    <source>
        <dbReference type="SAM" id="Phobius"/>
    </source>
</evidence>
<dbReference type="SUPFAM" id="SSF52047">
    <property type="entry name" value="RNI-like"/>
    <property type="match status" value="2"/>
</dbReference>
<organism evidence="2 3">
    <name type="scientific">Rubripirellula amarantea</name>
    <dbReference type="NCBI Taxonomy" id="2527999"/>
    <lineage>
        <taxon>Bacteria</taxon>
        <taxon>Pseudomonadati</taxon>
        <taxon>Planctomycetota</taxon>
        <taxon>Planctomycetia</taxon>
        <taxon>Pirellulales</taxon>
        <taxon>Pirellulaceae</taxon>
        <taxon>Rubripirellula</taxon>
    </lineage>
</organism>
<sequence>MTSKGVQTGILFVVMVMAIMVAANLPYEFAQLDEQGGGVMSQSAPRFLPSPEMPVMAGWPFRYSVYYNEDIQLFGKNENFANGAYRVWSLPKLLANLSLFVLVAAFLFVIVQIRERRIFRSSRPRATRAFFDFAFAASIIAVPALVLGNFYWVRQTHVQTMLSLSEKCSMEESVWVPRAFARHVPSYIRPMFSRLRRIRAYRLPDEELRIVSQVKTLTDFESIDGKFDGELLSRFRDHTHLNSVRLTRHVLDSDDLQRIASLPYLRKLSLNRSGFTDEAFSQLNSCQGITHLDVAETPLTLSTINNPGWSQSVETLYLPRPRSGKADSLKISGWPRLSKIFVSRRQRVSNEQVLELDFRDLPSLQSIRLDRLQKHSLTLINLPVLREIEDAPEMESAMAMSSFSENQWLAGSLWVVSVNLDGLPSLKSLDLHVSDLEKISLGDLSNLQDLALGAYQMSSQQGLRKADADPEVCQAIITMLSEGTGPTSVYFNSLPLGDLDLSSLSQNKRIRSLSISESGISFEQVKSLDQMDELTSLFIAGCSLADDGVAWILDHFPKLKHLNVECGLLKRLDIASQNRLTKFSSPALEEIEHFRILDQPLLEGEFRIANTPELMQILNAPKLKGLAFEQPWQPNFKLSGLRDIEWFAAGGRAFNDEMLDVVLVCPRLERLTVAYPTLSPDALRKVGEIPRMTILSLPGAGVTDEVTASWSRLSTLWEVNLDDNSIGQGTLAWLAGIPSLRTASLNRISFDDETRAALRELRQVTNLSLQDADLDADALRPLLRNDALEFLDLSGVQLSDDMVTELNANRSLKILRVADCGLSDEQSTRLTESDPGRYVIFHRERPTERFLTSSMVADLEDLAPERFAKQLRQLASAAHAAESSGRDADPNQLTEEEDNLLDPDVHVGPHRRQRPFRIVGRNFVKSVVAPDRGRVDVVVFRDVPQDEPEKTVTAKTDLP</sequence>